<sequence>MTVTTIAIAGISSKLAVRVAAAILQRPHVHLRGSCRDKTKLPADLQAHPRLHLVETGPHDASALRALVRGCDAVVCCYYADNATMVSAQKLLIDACEAESVPRYLASDYTADYRKLDYGDIPEKDPMKDVLTYLQGKQNVKGVHVLVGLLIETFLGFVSGWDARERVFRFWGTGEERVWEITSYRTAAEYVAAVALDPTAIGFLKFLGDRKSMAEIADVMQSVYRIRPRLESLGTVAECNQRRLVDGQNDLAKLHAQASYFLLIGKPSLGDDLDNSRYPEVKPETIRDYFEARGIDNIVGSEFAITEK</sequence>
<accession>A0ABQ8FWY2</accession>
<comment type="caution">
    <text evidence="5">The sequence shown here is derived from an EMBL/GenBank/DDBJ whole genome shotgun (WGS) entry which is preliminary data.</text>
</comment>
<protein>
    <recommendedName>
        <fullName evidence="4">NAD(P)-binding domain-containing protein</fullName>
    </recommendedName>
</protein>
<keyword evidence="3" id="KW-0560">Oxidoreductase</keyword>
<dbReference type="SUPFAM" id="SSF51735">
    <property type="entry name" value="NAD(P)-binding Rossmann-fold domains"/>
    <property type="match status" value="1"/>
</dbReference>
<proteinExistence type="inferred from homology"/>
<evidence type="ECO:0000313" key="5">
    <source>
        <dbReference type="EMBL" id="KAH7032122.1"/>
    </source>
</evidence>
<gene>
    <name evidence="5" type="ORF">B0J12DRAFT_721619</name>
</gene>
<organism evidence="5 6">
    <name type="scientific">Macrophomina phaseolina</name>
    <dbReference type="NCBI Taxonomy" id="35725"/>
    <lineage>
        <taxon>Eukaryota</taxon>
        <taxon>Fungi</taxon>
        <taxon>Dikarya</taxon>
        <taxon>Ascomycota</taxon>
        <taxon>Pezizomycotina</taxon>
        <taxon>Dothideomycetes</taxon>
        <taxon>Dothideomycetes incertae sedis</taxon>
        <taxon>Botryosphaeriales</taxon>
        <taxon>Botryosphaeriaceae</taxon>
        <taxon>Macrophomina</taxon>
    </lineage>
</organism>
<name>A0ABQ8FWY2_9PEZI</name>
<evidence type="ECO:0000259" key="4">
    <source>
        <dbReference type="Pfam" id="PF13460"/>
    </source>
</evidence>
<dbReference type="InterPro" id="IPR051609">
    <property type="entry name" value="NmrA/Isoflavone_reductase-like"/>
</dbReference>
<keyword evidence="6" id="KW-1185">Reference proteome</keyword>
<evidence type="ECO:0000256" key="1">
    <source>
        <dbReference type="ARBA" id="ARBA00005725"/>
    </source>
</evidence>
<comment type="similarity">
    <text evidence="1">Belongs to the NmrA-type oxidoreductase family. Isoflavone reductase subfamily.</text>
</comment>
<evidence type="ECO:0000256" key="3">
    <source>
        <dbReference type="ARBA" id="ARBA00023002"/>
    </source>
</evidence>
<dbReference type="EMBL" id="JAGTJR010000041">
    <property type="protein sequence ID" value="KAH7032122.1"/>
    <property type="molecule type" value="Genomic_DNA"/>
</dbReference>
<keyword evidence="2" id="KW-0521">NADP</keyword>
<dbReference type="PANTHER" id="PTHR47706:SF9">
    <property type="entry name" value="NMRA-LIKE DOMAIN-CONTAINING PROTEIN-RELATED"/>
    <property type="match status" value="1"/>
</dbReference>
<evidence type="ECO:0000313" key="6">
    <source>
        <dbReference type="Proteomes" id="UP000774617"/>
    </source>
</evidence>
<dbReference type="Proteomes" id="UP000774617">
    <property type="component" value="Unassembled WGS sequence"/>
</dbReference>
<dbReference type="Pfam" id="PF13460">
    <property type="entry name" value="NAD_binding_10"/>
    <property type="match status" value="1"/>
</dbReference>
<dbReference type="InterPro" id="IPR016040">
    <property type="entry name" value="NAD(P)-bd_dom"/>
</dbReference>
<evidence type="ECO:0000256" key="2">
    <source>
        <dbReference type="ARBA" id="ARBA00022857"/>
    </source>
</evidence>
<dbReference type="PANTHER" id="PTHR47706">
    <property type="entry name" value="NMRA-LIKE FAMILY PROTEIN"/>
    <property type="match status" value="1"/>
</dbReference>
<feature type="domain" description="NAD(P)-binding" evidence="4">
    <location>
        <begin position="12"/>
        <end position="108"/>
    </location>
</feature>
<reference evidence="5 6" key="1">
    <citation type="journal article" date="2021" name="Nat. Commun.">
        <title>Genetic determinants of endophytism in the Arabidopsis root mycobiome.</title>
        <authorList>
            <person name="Mesny F."/>
            <person name="Miyauchi S."/>
            <person name="Thiergart T."/>
            <person name="Pickel B."/>
            <person name="Atanasova L."/>
            <person name="Karlsson M."/>
            <person name="Huettel B."/>
            <person name="Barry K.W."/>
            <person name="Haridas S."/>
            <person name="Chen C."/>
            <person name="Bauer D."/>
            <person name="Andreopoulos W."/>
            <person name="Pangilinan J."/>
            <person name="LaButti K."/>
            <person name="Riley R."/>
            <person name="Lipzen A."/>
            <person name="Clum A."/>
            <person name="Drula E."/>
            <person name="Henrissat B."/>
            <person name="Kohler A."/>
            <person name="Grigoriev I.V."/>
            <person name="Martin F.M."/>
            <person name="Hacquard S."/>
        </authorList>
    </citation>
    <scope>NUCLEOTIDE SEQUENCE [LARGE SCALE GENOMIC DNA]</scope>
    <source>
        <strain evidence="5 6">MPI-SDFR-AT-0080</strain>
    </source>
</reference>
<dbReference type="InterPro" id="IPR036291">
    <property type="entry name" value="NAD(P)-bd_dom_sf"/>
</dbReference>
<dbReference type="Gene3D" id="3.40.50.720">
    <property type="entry name" value="NAD(P)-binding Rossmann-like Domain"/>
    <property type="match status" value="1"/>
</dbReference>